<keyword evidence="7 13" id="KW-1133">Transmembrane helix</keyword>
<dbReference type="PROSITE" id="PS50035">
    <property type="entry name" value="PLD"/>
    <property type="match status" value="2"/>
</dbReference>
<keyword evidence="2" id="KW-1003">Cell membrane</keyword>
<keyword evidence="11" id="KW-1208">Phospholipid metabolism</keyword>
<dbReference type="NCBIfam" id="TIGR04265">
    <property type="entry name" value="bac_cardiolipin"/>
    <property type="match status" value="1"/>
</dbReference>
<evidence type="ECO:0000256" key="12">
    <source>
        <dbReference type="NCBIfam" id="TIGR04265"/>
    </source>
</evidence>
<evidence type="ECO:0000256" key="8">
    <source>
        <dbReference type="ARBA" id="ARBA00023098"/>
    </source>
</evidence>
<keyword evidence="8" id="KW-0443">Lipid metabolism</keyword>
<evidence type="ECO:0000256" key="7">
    <source>
        <dbReference type="ARBA" id="ARBA00022989"/>
    </source>
</evidence>
<dbReference type="GO" id="GO:0005886">
    <property type="term" value="C:plasma membrane"/>
    <property type="evidence" value="ECO:0007669"/>
    <property type="project" value="UniProtKB-SubCell"/>
</dbReference>
<evidence type="ECO:0000256" key="9">
    <source>
        <dbReference type="ARBA" id="ARBA00023136"/>
    </source>
</evidence>
<dbReference type="SUPFAM" id="SSF56024">
    <property type="entry name" value="Phospholipase D/nuclease"/>
    <property type="match status" value="2"/>
</dbReference>
<keyword evidence="6" id="KW-0677">Repeat</keyword>
<gene>
    <name evidence="15" type="primary">cls</name>
    <name evidence="15" type="ORF">FQP86_16665</name>
</gene>
<dbReference type="CDD" id="cd09155">
    <property type="entry name" value="PLDc_PaCLS_like_1"/>
    <property type="match status" value="1"/>
</dbReference>
<dbReference type="FunFam" id="3.30.870.10:FF:000014">
    <property type="entry name" value="Cardiolipin synthase"/>
    <property type="match status" value="1"/>
</dbReference>
<dbReference type="Pfam" id="PF13091">
    <property type="entry name" value="PLDc_2"/>
    <property type="match status" value="2"/>
</dbReference>
<keyword evidence="9 13" id="KW-0472">Membrane</keyword>
<evidence type="ECO:0000256" key="4">
    <source>
        <dbReference type="ARBA" id="ARBA00022679"/>
    </source>
</evidence>
<feature type="domain" description="PLD phosphodiesterase" evidence="14">
    <location>
        <begin position="213"/>
        <end position="240"/>
    </location>
</feature>
<keyword evidence="4" id="KW-0808">Transferase</keyword>
<dbReference type="InterPro" id="IPR027379">
    <property type="entry name" value="CLS_N"/>
</dbReference>
<dbReference type="InterPro" id="IPR001736">
    <property type="entry name" value="PLipase_D/transphosphatidylase"/>
</dbReference>
<dbReference type="SMART" id="SM00155">
    <property type="entry name" value="PLDc"/>
    <property type="match status" value="2"/>
</dbReference>
<evidence type="ECO:0000256" key="5">
    <source>
        <dbReference type="ARBA" id="ARBA00022692"/>
    </source>
</evidence>
<dbReference type="OrthoDB" id="9762009at2"/>
<dbReference type="InterPro" id="IPR025202">
    <property type="entry name" value="PLD-like_dom"/>
</dbReference>
<dbReference type="GO" id="GO:0032049">
    <property type="term" value="P:cardiolipin biosynthetic process"/>
    <property type="evidence" value="ECO:0007669"/>
    <property type="project" value="UniProtKB-UniRule"/>
</dbReference>
<dbReference type="Pfam" id="PF13396">
    <property type="entry name" value="PLDc_N"/>
    <property type="match status" value="1"/>
</dbReference>
<organism evidence="15 16">
    <name type="scientific">Cobetia crustatorum</name>
    <dbReference type="NCBI Taxonomy" id="553385"/>
    <lineage>
        <taxon>Bacteria</taxon>
        <taxon>Pseudomonadati</taxon>
        <taxon>Pseudomonadota</taxon>
        <taxon>Gammaproteobacteria</taxon>
        <taxon>Oceanospirillales</taxon>
        <taxon>Halomonadaceae</taxon>
        <taxon>Cobetia</taxon>
    </lineage>
</organism>
<dbReference type="InterPro" id="IPR022924">
    <property type="entry name" value="Cardiolipin_synthase"/>
</dbReference>
<comment type="caution">
    <text evidence="15">The sequence shown here is derived from an EMBL/GenBank/DDBJ whole genome shotgun (WGS) entry which is preliminary data.</text>
</comment>
<dbReference type="EC" id="2.7.8.-" evidence="12"/>
<accession>A0A558HEE4</accession>
<evidence type="ECO:0000256" key="13">
    <source>
        <dbReference type="SAM" id="Phobius"/>
    </source>
</evidence>
<dbReference type="GO" id="GO:0008808">
    <property type="term" value="F:cardiolipin synthase activity"/>
    <property type="evidence" value="ECO:0007669"/>
    <property type="project" value="UniProtKB-UniRule"/>
</dbReference>
<dbReference type="CDD" id="cd09161">
    <property type="entry name" value="PLDc_PaCLS_like_2"/>
    <property type="match status" value="1"/>
</dbReference>
<evidence type="ECO:0000256" key="6">
    <source>
        <dbReference type="ARBA" id="ARBA00022737"/>
    </source>
</evidence>
<proteinExistence type="predicted"/>
<dbReference type="Proteomes" id="UP000319941">
    <property type="component" value="Unassembled WGS sequence"/>
</dbReference>
<protein>
    <recommendedName>
        <fullName evidence="12">Cardiolipin synthase</fullName>
        <ecNumber evidence="12">2.7.8.-</ecNumber>
    </recommendedName>
</protein>
<evidence type="ECO:0000259" key="14">
    <source>
        <dbReference type="PROSITE" id="PS50035"/>
    </source>
</evidence>
<dbReference type="RefSeq" id="WP_024951991.1">
    <property type="nucleotide sequence ID" value="NZ_CAWOWR010000044.1"/>
</dbReference>
<evidence type="ECO:0000313" key="16">
    <source>
        <dbReference type="Proteomes" id="UP000319941"/>
    </source>
</evidence>
<keyword evidence="3" id="KW-0444">Lipid biosynthesis</keyword>
<evidence type="ECO:0000256" key="1">
    <source>
        <dbReference type="ARBA" id="ARBA00004651"/>
    </source>
</evidence>
<comment type="subcellular location">
    <subcellularLocation>
        <location evidence="1">Cell membrane</location>
        <topology evidence="1">Multi-pass membrane protein</topology>
    </subcellularLocation>
</comment>
<evidence type="ECO:0000313" key="15">
    <source>
        <dbReference type="EMBL" id="TVU67501.1"/>
    </source>
</evidence>
<dbReference type="Gene3D" id="3.30.870.10">
    <property type="entry name" value="Endonuclease Chain A"/>
    <property type="match status" value="2"/>
</dbReference>
<evidence type="ECO:0000256" key="2">
    <source>
        <dbReference type="ARBA" id="ARBA00022475"/>
    </source>
</evidence>
<evidence type="ECO:0000256" key="11">
    <source>
        <dbReference type="ARBA" id="ARBA00023264"/>
    </source>
</evidence>
<feature type="transmembrane region" description="Helical" evidence="13">
    <location>
        <begin position="34"/>
        <end position="55"/>
    </location>
</feature>
<dbReference type="AlphaFoldDB" id="A0A558HEE4"/>
<keyword evidence="10" id="KW-0594">Phospholipid biosynthesis</keyword>
<dbReference type="STRING" id="553385.GCA_000591415_01894"/>
<keyword evidence="5 13" id="KW-0812">Transmembrane</keyword>
<dbReference type="PANTHER" id="PTHR21248">
    <property type="entry name" value="CARDIOLIPIN SYNTHASE"/>
    <property type="match status" value="1"/>
</dbReference>
<feature type="domain" description="PLD phosphodiesterase" evidence="14">
    <location>
        <begin position="388"/>
        <end position="415"/>
    </location>
</feature>
<evidence type="ECO:0000256" key="10">
    <source>
        <dbReference type="ARBA" id="ARBA00023209"/>
    </source>
</evidence>
<name>A0A558HEE4_9GAMM</name>
<reference evidence="15 16" key="1">
    <citation type="submission" date="2019-07" db="EMBL/GenBank/DDBJ databases">
        <title>Diversity of Bacteria from Kongsfjorden, Arctic.</title>
        <authorList>
            <person name="Yu Y."/>
        </authorList>
    </citation>
    <scope>NUCLEOTIDE SEQUENCE [LARGE SCALE GENOMIC DNA]</scope>
    <source>
        <strain evidence="15 16">SM1923</strain>
    </source>
</reference>
<dbReference type="EMBL" id="VNFH01000014">
    <property type="protein sequence ID" value="TVU67501.1"/>
    <property type="molecule type" value="Genomic_DNA"/>
</dbReference>
<keyword evidence="16" id="KW-1185">Reference proteome</keyword>
<sequence length="475" mass="54291">MTAWLLGFLLLASHVLGAMTAVVALMSSRTSQGAIAWILCLLTFPYVALPLYWVFGRPRFYGYVSAREERDSTMRRVLMRFRPKLSPWLSRPLGGNPTHLDAIERLAMMPVTTGNRAQLLINGEQTFESLFAGIDAAEEYILIQFFIVRHDELGVRLKQKLMHKAERGVRVCFLYDEIGSRKLSDGYLKDLEESGCEVSAFNSSRGWRHRFQINFRNHRKITVIDGRIGFVGGLNVGNEYLGHSERYGAWRDTHLKLEGPSVMGLQEAFWEDWHWATGEVLSLEWQPRISCDECQHVVIVPSGPADRRETASLLVQQAIHSSVSRIWITSPYFVPDQGVQDALKIAALRGVDVRVMIPERPDHLLVFLSAFSFLSDMIRSGVRVFRYQPGFLHQKVMLMDSHTATIGTVNLDNRSFRLNFEVTAFVPDHQFASEVEAMLEEDFRHCREISCEELEARPMWRKLVSRAAYLLAPIQ</sequence>
<evidence type="ECO:0000256" key="3">
    <source>
        <dbReference type="ARBA" id="ARBA00022516"/>
    </source>
</evidence>
<dbReference type="PANTHER" id="PTHR21248:SF22">
    <property type="entry name" value="PHOSPHOLIPASE D"/>
    <property type="match status" value="1"/>
</dbReference>